<evidence type="ECO:0000259" key="8">
    <source>
        <dbReference type="PROSITE" id="PS50928"/>
    </source>
</evidence>
<feature type="transmembrane region" description="Helical" evidence="7">
    <location>
        <begin position="73"/>
        <end position="92"/>
    </location>
</feature>
<dbReference type="SUPFAM" id="SSF161098">
    <property type="entry name" value="MetI-like"/>
    <property type="match status" value="1"/>
</dbReference>
<dbReference type="PROSITE" id="PS50928">
    <property type="entry name" value="ABC_TM1"/>
    <property type="match status" value="1"/>
</dbReference>
<evidence type="ECO:0000256" key="4">
    <source>
        <dbReference type="ARBA" id="ARBA00022692"/>
    </source>
</evidence>
<proteinExistence type="inferred from homology"/>
<feature type="domain" description="ABC transmembrane type-1" evidence="8">
    <location>
        <begin position="69"/>
        <end position="259"/>
    </location>
</feature>
<sequence length="273" mass="31332">MKSEKMHNWLIIILGVVASLTWIYPFVLIFINSFKTRREIFTNTLFWPNETTTENYPRAYEDLNYTESFMNSLMITVASIIVIVLFSSMSAYALSRYPGKMSSVIYFICAITMLIPFQSLMIPLVSLFGRFDMLNRVGLTFMNLGFGSSMSIFLYFGALRSVPKSLDEAAILDGANPFQIFWRVVFPLLKPTTVTVIILNSIRIWNDYLLPSLVINKDGMYTIPLQMYYFFGQYTIQWELALAGLVLAIIPIILLYMFLQKHIIQGITEGATK</sequence>
<feature type="transmembrane region" description="Helical" evidence="7">
    <location>
        <begin position="137"/>
        <end position="159"/>
    </location>
</feature>
<dbReference type="EMBL" id="FOXW01000004">
    <property type="protein sequence ID" value="SFQ28127.1"/>
    <property type="molecule type" value="Genomic_DNA"/>
</dbReference>
<dbReference type="Gene3D" id="1.10.3720.10">
    <property type="entry name" value="MetI-like"/>
    <property type="match status" value="1"/>
</dbReference>
<evidence type="ECO:0000256" key="6">
    <source>
        <dbReference type="ARBA" id="ARBA00023136"/>
    </source>
</evidence>
<dbReference type="InterPro" id="IPR000515">
    <property type="entry name" value="MetI-like"/>
</dbReference>
<evidence type="ECO:0000256" key="1">
    <source>
        <dbReference type="ARBA" id="ARBA00004651"/>
    </source>
</evidence>
<gene>
    <name evidence="9" type="ORF">SAMN04488506_1260</name>
</gene>
<evidence type="ECO:0000256" key="5">
    <source>
        <dbReference type="ARBA" id="ARBA00022989"/>
    </source>
</evidence>
<dbReference type="GO" id="GO:0055085">
    <property type="term" value="P:transmembrane transport"/>
    <property type="evidence" value="ECO:0007669"/>
    <property type="project" value="InterPro"/>
</dbReference>
<comment type="similarity">
    <text evidence="7">Belongs to the binding-protein-dependent transport system permease family.</text>
</comment>
<dbReference type="OrthoDB" id="9794684at2"/>
<dbReference type="STRING" id="82801.SAMN04488506_1260"/>
<dbReference type="PANTHER" id="PTHR43744">
    <property type="entry name" value="ABC TRANSPORTER PERMEASE PROTEIN MG189-RELATED-RELATED"/>
    <property type="match status" value="1"/>
</dbReference>
<feature type="transmembrane region" description="Helical" evidence="7">
    <location>
        <begin position="104"/>
        <end position="125"/>
    </location>
</feature>
<protein>
    <submittedName>
        <fullName evidence="9">Raffinose/stachyose/melibiose transport system permease protein</fullName>
    </submittedName>
</protein>
<keyword evidence="4 7" id="KW-0812">Transmembrane</keyword>
<dbReference type="AlphaFoldDB" id="A0A1I5X914"/>
<feature type="transmembrane region" description="Helical" evidence="7">
    <location>
        <begin position="180"/>
        <end position="202"/>
    </location>
</feature>
<feature type="transmembrane region" description="Helical" evidence="7">
    <location>
        <begin position="240"/>
        <end position="259"/>
    </location>
</feature>
<name>A0A1I5X914_9LACT</name>
<keyword evidence="3" id="KW-1003">Cell membrane</keyword>
<keyword evidence="10" id="KW-1185">Reference proteome</keyword>
<keyword evidence="2 7" id="KW-0813">Transport</keyword>
<dbReference type="PANTHER" id="PTHR43744:SF3">
    <property type="entry name" value="LACTOSE TRANSPORT SYSTEM PERMEASE PROTEIN LACG"/>
    <property type="match status" value="1"/>
</dbReference>
<dbReference type="Pfam" id="PF00528">
    <property type="entry name" value="BPD_transp_1"/>
    <property type="match status" value="1"/>
</dbReference>
<dbReference type="GO" id="GO:0005886">
    <property type="term" value="C:plasma membrane"/>
    <property type="evidence" value="ECO:0007669"/>
    <property type="project" value="UniProtKB-SubCell"/>
</dbReference>
<keyword evidence="6 7" id="KW-0472">Membrane</keyword>
<reference evidence="9 10" key="1">
    <citation type="submission" date="2016-10" db="EMBL/GenBank/DDBJ databases">
        <authorList>
            <person name="de Groot N.N."/>
        </authorList>
    </citation>
    <scope>NUCLEOTIDE SEQUENCE [LARGE SCALE GENOMIC DNA]</scope>
    <source>
        <strain evidence="9 10">DSM 20581</strain>
    </source>
</reference>
<comment type="subcellular location">
    <subcellularLocation>
        <location evidence="1 7">Cell membrane</location>
        <topology evidence="1 7">Multi-pass membrane protein</topology>
    </subcellularLocation>
</comment>
<evidence type="ECO:0000313" key="10">
    <source>
        <dbReference type="Proteomes" id="UP000199136"/>
    </source>
</evidence>
<dbReference type="InterPro" id="IPR035906">
    <property type="entry name" value="MetI-like_sf"/>
</dbReference>
<organism evidence="9 10">
    <name type="scientific">Desemzia incerta</name>
    <dbReference type="NCBI Taxonomy" id="82801"/>
    <lineage>
        <taxon>Bacteria</taxon>
        <taxon>Bacillati</taxon>
        <taxon>Bacillota</taxon>
        <taxon>Bacilli</taxon>
        <taxon>Lactobacillales</taxon>
        <taxon>Carnobacteriaceae</taxon>
        <taxon>Desemzia</taxon>
    </lineage>
</organism>
<keyword evidence="5 7" id="KW-1133">Transmembrane helix</keyword>
<evidence type="ECO:0000256" key="7">
    <source>
        <dbReference type="RuleBase" id="RU363032"/>
    </source>
</evidence>
<evidence type="ECO:0000256" key="3">
    <source>
        <dbReference type="ARBA" id="ARBA00022475"/>
    </source>
</evidence>
<dbReference type="Proteomes" id="UP000199136">
    <property type="component" value="Unassembled WGS sequence"/>
</dbReference>
<feature type="transmembrane region" description="Helical" evidence="7">
    <location>
        <begin position="9"/>
        <end position="31"/>
    </location>
</feature>
<dbReference type="CDD" id="cd06261">
    <property type="entry name" value="TM_PBP2"/>
    <property type="match status" value="1"/>
</dbReference>
<evidence type="ECO:0000256" key="2">
    <source>
        <dbReference type="ARBA" id="ARBA00022448"/>
    </source>
</evidence>
<dbReference type="RefSeq" id="WP_092480313.1">
    <property type="nucleotide sequence ID" value="NZ_FOXW01000004.1"/>
</dbReference>
<evidence type="ECO:0000313" key="9">
    <source>
        <dbReference type="EMBL" id="SFQ28127.1"/>
    </source>
</evidence>
<accession>A0A1I5X914</accession>